<evidence type="ECO:0000313" key="5">
    <source>
        <dbReference type="EMBL" id="MTV47923.1"/>
    </source>
</evidence>
<accession>A0A6I3SGH0</accession>
<evidence type="ECO:0000259" key="3">
    <source>
        <dbReference type="PROSITE" id="PS51201"/>
    </source>
</evidence>
<feature type="transmembrane region" description="Helical" evidence="2">
    <location>
        <begin position="50"/>
        <end position="74"/>
    </location>
</feature>
<feature type="domain" description="RCK C-terminal" evidence="4">
    <location>
        <begin position="235"/>
        <end position="319"/>
    </location>
</feature>
<dbReference type="InterPro" id="IPR013099">
    <property type="entry name" value="K_chnl_dom"/>
</dbReference>
<dbReference type="SUPFAM" id="SSF81324">
    <property type="entry name" value="Voltage-gated potassium channels"/>
    <property type="match status" value="1"/>
</dbReference>
<dbReference type="Pfam" id="PF02254">
    <property type="entry name" value="TrkA_N"/>
    <property type="match status" value="1"/>
</dbReference>
<comment type="subcellular location">
    <subcellularLocation>
        <location evidence="1">Cell membrane</location>
        <topology evidence="1">Multi-pass membrane protein</topology>
    </subcellularLocation>
</comment>
<dbReference type="Gene3D" id="1.10.287.70">
    <property type="match status" value="1"/>
</dbReference>
<dbReference type="PANTHER" id="PTHR43833">
    <property type="entry name" value="POTASSIUM CHANNEL PROTEIN 2-RELATED-RELATED"/>
    <property type="match status" value="1"/>
</dbReference>
<gene>
    <name evidence="5" type="ORF">GJ688_02860</name>
</gene>
<dbReference type="PROSITE" id="PS51201">
    <property type="entry name" value="RCK_N"/>
    <property type="match status" value="1"/>
</dbReference>
<dbReference type="PANTHER" id="PTHR43833:SF9">
    <property type="entry name" value="POTASSIUM CHANNEL PROTEIN YUGO-RELATED"/>
    <property type="match status" value="1"/>
</dbReference>
<keyword evidence="5" id="KW-0813">Transport</keyword>
<dbReference type="Gene3D" id="3.30.70.1450">
    <property type="entry name" value="Regulator of K+ conductance, C-terminal domain"/>
    <property type="match status" value="1"/>
</dbReference>
<dbReference type="SUPFAM" id="SSF51735">
    <property type="entry name" value="NAD(P)-binding Rossmann-fold domains"/>
    <property type="match status" value="1"/>
</dbReference>
<dbReference type="AlphaFoldDB" id="A0A6I3SGH0"/>
<protein>
    <submittedName>
        <fullName evidence="5">Potassium channel protein</fullName>
    </submittedName>
</protein>
<dbReference type="InterPro" id="IPR003148">
    <property type="entry name" value="RCK_N"/>
</dbReference>
<keyword evidence="5" id="KW-0407">Ion channel</keyword>
<dbReference type="GO" id="GO:0008324">
    <property type="term" value="F:monoatomic cation transmembrane transporter activity"/>
    <property type="evidence" value="ECO:0007669"/>
    <property type="project" value="InterPro"/>
</dbReference>
<evidence type="ECO:0000259" key="4">
    <source>
        <dbReference type="PROSITE" id="PS51202"/>
    </source>
</evidence>
<dbReference type="Gene3D" id="3.40.50.720">
    <property type="entry name" value="NAD(P)-binding Rossmann-like Domain"/>
    <property type="match status" value="1"/>
</dbReference>
<dbReference type="GO" id="GO:0006813">
    <property type="term" value="P:potassium ion transport"/>
    <property type="evidence" value="ECO:0007669"/>
    <property type="project" value="InterPro"/>
</dbReference>
<dbReference type="InterPro" id="IPR050721">
    <property type="entry name" value="Trk_Ktr_HKT_K-transport"/>
</dbReference>
<organism evidence="5 6">
    <name type="scientific">Heliobacterium mobile</name>
    <name type="common">Heliobacillus mobilis</name>
    <dbReference type="NCBI Taxonomy" id="28064"/>
    <lineage>
        <taxon>Bacteria</taxon>
        <taxon>Bacillati</taxon>
        <taxon>Bacillota</taxon>
        <taxon>Clostridia</taxon>
        <taxon>Eubacteriales</taxon>
        <taxon>Heliobacteriaceae</taxon>
        <taxon>Heliobacterium</taxon>
    </lineage>
</organism>
<dbReference type="PROSITE" id="PS51202">
    <property type="entry name" value="RCK_C"/>
    <property type="match status" value="1"/>
</dbReference>
<reference evidence="5 6" key="1">
    <citation type="submission" date="2019-11" db="EMBL/GenBank/DDBJ databases">
        <title>Whole-genome sequence of a the green, strictly anaerobic photosynthetic bacterium Heliobacillus mobilis DSM 6151.</title>
        <authorList>
            <person name="Kyndt J.A."/>
            <person name="Meyer T.E."/>
        </authorList>
    </citation>
    <scope>NUCLEOTIDE SEQUENCE [LARGE SCALE GENOMIC DNA]</scope>
    <source>
        <strain evidence="5 6">DSM 6151</strain>
    </source>
</reference>
<dbReference type="InterPro" id="IPR036291">
    <property type="entry name" value="NAD(P)-bd_dom_sf"/>
</dbReference>
<evidence type="ECO:0000256" key="2">
    <source>
        <dbReference type="SAM" id="Phobius"/>
    </source>
</evidence>
<keyword evidence="2" id="KW-0472">Membrane</keyword>
<dbReference type="Proteomes" id="UP000430670">
    <property type="component" value="Unassembled WGS sequence"/>
</dbReference>
<keyword evidence="2" id="KW-0812">Transmembrane</keyword>
<proteinExistence type="predicted"/>
<feature type="domain" description="RCK N-terminal" evidence="3">
    <location>
        <begin position="95"/>
        <end position="211"/>
    </location>
</feature>
<evidence type="ECO:0000256" key="1">
    <source>
        <dbReference type="ARBA" id="ARBA00004651"/>
    </source>
</evidence>
<dbReference type="InterPro" id="IPR006037">
    <property type="entry name" value="RCK_C"/>
</dbReference>
<dbReference type="Pfam" id="PF07885">
    <property type="entry name" value="Ion_trans_2"/>
    <property type="match status" value="1"/>
</dbReference>
<keyword evidence="6" id="KW-1185">Reference proteome</keyword>
<comment type="caution">
    <text evidence="5">The sequence shown here is derived from an EMBL/GenBank/DDBJ whole genome shotgun (WGS) entry which is preliminary data.</text>
</comment>
<keyword evidence="5" id="KW-0406">Ion transport</keyword>
<sequence>MVSFMIFGTVGFMWLEKDFTMLDAAWLTETTLLTVGYGDRLPKTVSGQMFALLIMPLGVGIVAYAIGIIAGSVVEGQLLNFLGRRAMETKISKLKNHIIVCGAGRVGWQVAEQLSKDDVPFVIIDSHIDILQQYGQQNLLFIQGDAREDDVLRQAGIDHARGVVAALPTDADNVYIALTAKGLNPDILVVARADRMESEDKLYRAGADKVVSPAVIGGRRMAMSILKPASVEYVETVLHDKEHEIDLEEIVLREHSPLTNKTLAEAQLREKTGAMVVAIRRGQELISNPRASQMLLPGDLLIVFGTRNQLTAFELLASAPKKP</sequence>
<dbReference type="SUPFAM" id="SSF116726">
    <property type="entry name" value="TrkA C-terminal domain-like"/>
    <property type="match status" value="1"/>
</dbReference>
<keyword evidence="2" id="KW-1133">Transmembrane helix</keyword>
<dbReference type="Pfam" id="PF02080">
    <property type="entry name" value="TrkA_C"/>
    <property type="match status" value="1"/>
</dbReference>
<dbReference type="InterPro" id="IPR036721">
    <property type="entry name" value="RCK_C_sf"/>
</dbReference>
<name>A0A6I3SGH0_HELMO</name>
<evidence type="ECO:0000313" key="6">
    <source>
        <dbReference type="Proteomes" id="UP000430670"/>
    </source>
</evidence>
<dbReference type="GO" id="GO:0005886">
    <property type="term" value="C:plasma membrane"/>
    <property type="evidence" value="ECO:0007669"/>
    <property type="project" value="UniProtKB-SubCell"/>
</dbReference>
<dbReference type="EMBL" id="WNKU01000002">
    <property type="protein sequence ID" value="MTV47923.1"/>
    <property type="molecule type" value="Genomic_DNA"/>
</dbReference>